<keyword evidence="7" id="KW-1185">Reference proteome</keyword>
<evidence type="ECO:0000313" key="6">
    <source>
        <dbReference type="EMBL" id="KEZ43591.1"/>
    </source>
</evidence>
<dbReference type="Pfam" id="PF03810">
    <property type="entry name" value="IBN_N"/>
    <property type="match status" value="1"/>
</dbReference>
<dbReference type="OrthoDB" id="2215036at2759"/>
<dbReference type="OMA" id="IAKRSWG"/>
<reference evidence="6 7" key="1">
    <citation type="journal article" date="2014" name="Genome Announc.">
        <title>Draft genome sequence of the pathogenic fungus Scedosporium apiospermum.</title>
        <authorList>
            <person name="Vandeputte P."/>
            <person name="Ghamrawi S."/>
            <person name="Rechenmann M."/>
            <person name="Iltis A."/>
            <person name="Giraud S."/>
            <person name="Fleury M."/>
            <person name="Thornton C."/>
            <person name="Delhaes L."/>
            <person name="Meyer W."/>
            <person name="Papon N."/>
            <person name="Bouchara J.P."/>
        </authorList>
    </citation>
    <scope>NUCLEOTIDE SEQUENCE [LARGE SCALE GENOMIC DNA]</scope>
    <source>
        <strain evidence="6 7">IHEM 14462</strain>
    </source>
</reference>
<dbReference type="RefSeq" id="XP_016643390.1">
    <property type="nucleotide sequence ID" value="XM_016787045.1"/>
</dbReference>
<evidence type="ECO:0000259" key="5">
    <source>
        <dbReference type="PROSITE" id="PS50166"/>
    </source>
</evidence>
<dbReference type="GO" id="GO:0005634">
    <property type="term" value="C:nucleus"/>
    <property type="evidence" value="ECO:0007669"/>
    <property type="project" value="TreeGrafter"/>
</dbReference>
<dbReference type="InterPro" id="IPR001494">
    <property type="entry name" value="Importin-beta_N"/>
</dbReference>
<dbReference type="InterPro" id="IPR013598">
    <property type="entry name" value="Exportin-1/Importin-b-like"/>
</dbReference>
<dbReference type="InterPro" id="IPR045478">
    <property type="entry name" value="Exportin-5_C"/>
</dbReference>
<dbReference type="Gene3D" id="1.25.10.10">
    <property type="entry name" value="Leucine-rich Repeat Variant"/>
    <property type="match status" value="2"/>
</dbReference>
<gene>
    <name evidence="6" type="ORF">SAPIO_CDS4518</name>
</gene>
<dbReference type="SMART" id="SM00913">
    <property type="entry name" value="IBN_N"/>
    <property type="match status" value="1"/>
</dbReference>
<dbReference type="KEGG" id="sapo:SAPIO_CDS4518"/>
<dbReference type="VEuPathDB" id="FungiDB:SAPIO_CDS4518"/>
<dbReference type="PANTHER" id="PTHR11223">
    <property type="entry name" value="EXPORTIN 1/5"/>
    <property type="match status" value="1"/>
</dbReference>
<dbReference type="InterPro" id="IPR016024">
    <property type="entry name" value="ARM-type_fold"/>
</dbReference>
<evidence type="ECO:0000256" key="1">
    <source>
        <dbReference type="ARBA" id="ARBA00009466"/>
    </source>
</evidence>
<feature type="compositionally biased region" description="Polar residues" evidence="4">
    <location>
        <begin position="1223"/>
        <end position="1233"/>
    </location>
</feature>
<dbReference type="Pfam" id="PF08389">
    <property type="entry name" value="Xpo1"/>
    <property type="match status" value="1"/>
</dbReference>
<comment type="similarity">
    <text evidence="1">Belongs to the exportin family.</text>
</comment>
<dbReference type="PANTHER" id="PTHR11223:SF3">
    <property type="entry name" value="EXPORTIN-5"/>
    <property type="match status" value="1"/>
</dbReference>
<feature type="compositionally biased region" description="Low complexity" evidence="4">
    <location>
        <begin position="1058"/>
        <end position="1077"/>
    </location>
</feature>
<proteinExistence type="inferred from homology"/>
<organism evidence="6 7">
    <name type="scientific">Pseudallescheria apiosperma</name>
    <name type="common">Scedosporium apiospermum</name>
    <dbReference type="NCBI Taxonomy" id="563466"/>
    <lineage>
        <taxon>Eukaryota</taxon>
        <taxon>Fungi</taxon>
        <taxon>Dikarya</taxon>
        <taxon>Ascomycota</taxon>
        <taxon>Pezizomycotina</taxon>
        <taxon>Sordariomycetes</taxon>
        <taxon>Hypocreomycetidae</taxon>
        <taxon>Microascales</taxon>
        <taxon>Microascaceae</taxon>
        <taxon>Scedosporium</taxon>
    </lineage>
</organism>
<dbReference type="PROSITE" id="PS50166">
    <property type="entry name" value="IMPORTIN_B_NT"/>
    <property type="match status" value="1"/>
</dbReference>
<evidence type="ECO:0000256" key="4">
    <source>
        <dbReference type="SAM" id="MobiDB-lite"/>
    </source>
</evidence>
<accession>A0A084G8C9</accession>
<dbReference type="SUPFAM" id="SSF48371">
    <property type="entry name" value="ARM repeat"/>
    <property type="match status" value="1"/>
</dbReference>
<feature type="domain" description="Importin N-terminal" evidence="5">
    <location>
        <begin position="50"/>
        <end position="117"/>
    </location>
</feature>
<dbReference type="GeneID" id="27723590"/>
<dbReference type="HOGENOM" id="CLU_003712_0_0_1"/>
<evidence type="ECO:0000256" key="3">
    <source>
        <dbReference type="ARBA" id="ARBA00025147"/>
    </source>
</evidence>
<dbReference type="AlphaFoldDB" id="A0A084G8C9"/>
<dbReference type="InterPro" id="IPR011989">
    <property type="entry name" value="ARM-like"/>
</dbReference>
<evidence type="ECO:0000256" key="2">
    <source>
        <dbReference type="ARBA" id="ARBA00022694"/>
    </source>
</evidence>
<dbReference type="GO" id="GO:0008033">
    <property type="term" value="P:tRNA processing"/>
    <property type="evidence" value="ECO:0007669"/>
    <property type="project" value="UniProtKB-KW"/>
</dbReference>
<dbReference type="Pfam" id="PF19273">
    <property type="entry name" value="Exportin-5"/>
    <property type="match status" value="2"/>
</dbReference>
<name>A0A084G8C9_PSEDA</name>
<dbReference type="GO" id="GO:0006611">
    <property type="term" value="P:protein export from nucleus"/>
    <property type="evidence" value="ECO:0007669"/>
    <property type="project" value="InterPro"/>
</dbReference>
<dbReference type="Proteomes" id="UP000028545">
    <property type="component" value="Unassembled WGS sequence"/>
</dbReference>
<dbReference type="EMBL" id="JOWA01000092">
    <property type="protein sequence ID" value="KEZ43591.1"/>
    <property type="molecule type" value="Genomic_DNA"/>
</dbReference>
<dbReference type="GO" id="GO:0005049">
    <property type="term" value="F:nuclear export signal receptor activity"/>
    <property type="evidence" value="ECO:0007669"/>
    <property type="project" value="InterPro"/>
</dbReference>
<comment type="function">
    <text evidence="3">tRNA nucleus export receptor which facilitates tRNA translocation across the nuclear pore complex. Involved in pre-tRNA splicing, probably by affecting the interaction of pre-tRNA with splicing endonuclease.</text>
</comment>
<dbReference type="GO" id="GO:0003723">
    <property type="term" value="F:RNA binding"/>
    <property type="evidence" value="ECO:0007669"/>
    <property type="project" value="TreeGrafter"/>
</dbReference>
<dbReference type="GO" id="GO:0006405">
    <property type="term" value="P:RNA export from nucleus"/>
    <property type="evidence" value="ECO:0007669"/>
    <property type="project" value="TreeGrafter"/>
</dbReference>
<dbReference type="GO" id="GO:0042565">
    <property type="term" value="C:RNA nuclear export complex"/>
    <property type="evidence" value="ECO:0007669"/>
    <property type="project" value="TreeGrafter"/>
</dbReference>
<feature type="region of interest" description="Disordered" evidence="4">
    <location>
        <begin position="1"/>
        <end position="27"/>
    </location>
</feature>
<dbReference type="GO" id="GO:0031267">
    <property type="term" value="F:small GTPase binding"/>
    <property type="evidence" value="ECO:0007669"/>
    <property type="project" value="InterPro"/>
</dbReference>
<dbReference type="GO" id="GO:0005737">
    <property type="term" value="C:cytoplasm"/>
    <property type="evidence" value="ECO:0007669"/>
    <property type="project" value="TreeGrafter"/>
</dbReference>
<feature type="region of interest" description="Disordered" evidence="4">
    <location>
        <begin position="1051"/>
        <end position="1081"/>
    </location>
</feature>
<comment type="caution">
    <text evidence="6">The sequence shown here is derived from an EMBL/GenBank/DDBJ whole genome shotgun (WGS) entry which is preliminary data.</text>
</comment>
<evidence type="ECO:0000313" key="7">
    <source>
        <dbReference type="Proteomes" id="UP000028545"/>
    </source>
</evidence>
<feature type="region of interest" description="Disordered" evidence="4">
    <location>
        <begin position="1194"/>
        <end position="1248"/>
    </location>
</feature>
<dbReference type="InterPro" id="IPR045065">
    <property type="entry name" value="XPO1/5"/>
</dbReference>
<protein>
    <recommendedName>
        <fullName evidence="5">Importin N-terminal domain-containing protein</fullName>
    </recommendedName>
</protein>
<sequence>MAAQPLNGGAGNLTTPAPGNGPGPDGIAKIHQALEVIHSPFSSNDARRDAQNFLEQVKAYAEAPLQGYTLASDKSQSPVVRHYALSLLEHAIRHKWASYGPDEATALRGWVLELCRGVSRDDPTYLRNKTAQLWVDVAKRSWAAEWMDMDGLLVQLWEIPDSPVHKELVMFVLETLSEEVFNGDDAAVVMREGVLSKACVEIFTPANVLAESFPNRQAGPEVRYGGEGWLARLSEFLDQCLGADVQSNEPVRTCAVKALSALHSLMTWAIPKAIHSANCVPIMVRCLAVSCISVQKASLDALHALYCRTNFSDQEFKELVMPMYEADTVNLFRRLAEWSIVDAQDIDEEKYLFAKKFSENKSLVVSIPVLVSWTRLLSSRYIGPNAANLDLIGPLLEVCSSRMIRYENLPEDSHDPSYLFLLEDTDTIPERHAFLGNYRRYSSQLIELIVQLKLTDALAHILRQTDDILQHLYDGQPPLDVAKYSKHSLPVLRIDAQFTVVEAALKGFVKWRTIPRADNRRAELETNLEAWCNKLLGMNFEDPQIRKRVLQLLVAFSTTALDNNANLMLKVLEHILMTWPALQPDHRAYNDAIKDLQADSMIELHRLATKMPDHLLNVYNDLEAKVKEMVNSGTLDDKRIVAYESFLFLIIHRTSRLDLQTKIQRLQQFVDPIKAQWQSPQLKESISSYQAFCQLLGLDKAQQYLASRKVNQVKDWGACDLDAEGLALQAELEERLRLLPLRSTKSFIAFSVERIDKSSSAFMASYKLWGDSVVGVLPYILQFLSHAHASHNPENWAGLPPDMRSIVGRVLSDRFWQAGISEGSKDDFYARVMDKKGTLEGLGSTIRGSLRFVRETCYAIIYCLSRLDFKFYGFDDLPEPLARALLGDATYLSTHQQVNILNLVRYLVDDCPVEQREHFLPPLLSTAFQQMDRKISSEWEAIANRQTVSAEGDELTEEMKAESILRQVTYTACLMVADFLDPTKNNPPLRPESGKPPMKYPSLRKFCLMHVNVVEPLLVFCTHAIRMRDTRCCSIILRVFKSIVPEFQDQQQTDNHHNASAPNASSAGGGPPDSSNADQYLDTSPLPAEVVPMIREYIASDVLKACITSINEAYFVDLQKDLAALIAAIIVYYSPLTNTATNILLSLPGVTEAELQRFTPFISKPASHSRQQRALVLDLLKDVKGVSISEMGKLSGAGGSGGSRSKRTGRTKMAQEFMKAPEPNQQERGTATGSKDDELDGVSRLFEG</sequence>
<keyword evidence="2" id="KW-0819">tRNA processing</keyword>